<dbReference type="EMBL" id="JACEON010000015">
    <property type="protein sequence ID" value="MBA4613056.1"/>
    <property type="molecule type" value="Genomic_DNA"/>
</dbReference>
<dbReference type="InterPro" id="IPR005025">
    <property type="entry name" value="FMN_Rdtase-like_dom"/>
</dbReference>
<accession>A0A838XX58</accession>
<dbReference type="GO" id="GO:0005829">
    <property type="term" value="C:cytosol"/>
    <property type="evidence" value="ECO:0007669"/>
    <property type="project" value="TreeGrafter"/>
</dbReference>
<dbReference type="InterPro" id="IPR050712">
    <property type="entry name" value="NAD(P)H-dep_reductase"/>
</dbReference>
<dbReference type="InterPro" id="IPR029039">
    <property type="entry name" value="Flavoprotein-like_sf"/>
</dbReference>
<protein>
    <submittedName>
        <fullName evidence="2">NAD(P)H-dependent oxidoreductase</fullName>
    </submittedName>
</protein>
<proteinExistence type="predicted"/>
<evidence type="ECO:0000259" key="1">
    <source>
        <dbReference type="Pfam" id="PF03358"/>
    </source>
</evidence>
<dbReference type="GO" id="GO:0016491">
    <property type="term" value="F:oxidoreductase activity"/>
    <property type="evidence" value="ECO:0007669"/>
    <property type="project" value="InterPro"/>
</dbReference>
<evidence type="ECO:0000313" key="3">
    <source>
        <dbReference type="Proteomes" id="UP000559404"/>
    </source>
</evidence>
<dbReference type="PANTHER" id="PTHR30543">
    <property type="entry name" value="CHROMATE REDUCTASE"/>
    <property type="match status" value="1"/>
</dbReference>
<dbReference type="GO" id="GO:0010181">
    <property type="term" value="F:FMN binding"/>
    <property type="evidence" value="ECO:0007669"/>
    <property type="project" value="TreeGrafter"/>
</dbReference>
<dbReference type="Gene3D" id="3.40.50.360">
    <property type="match status" value="1"/>
</dbReference>
<reference evidence="2 3" key="1">
    <citation type="submission" date="2020-07" db="EMBL/GenBank/DDBJ databases">
        <authorList>
            <person name="Li M."/>
        </authorList>
    </citation>
    <scope>NUCLEOTIDE SEQUENCE [LARGE SCALE GENOMIC DNA]</scope>
    <source>
        <strain evidence="2 3">DSM 23284</strain>
    </source>
</reference>
<dbReference type="PANTHER" id="PTHR30543:SF21">
    <property type="entry name" value="NAD(P)H-DEPENDENT FMN REDUCTASE LOT6"/>
    <property type="match status" value="1"/>
</dbReference>
<dbReference type="AlphaFoldDB" id="A0A838XX58"/>
<name>A0A838XX58_9HYPH</name>
<keyword evidence="3" id="KW-1185">Reference proteome</keyword>
<feature type="domain" description="NADPH-dependent FMN reductase-like" evidence="1">
    <location>
        <begin position="5"/>
        <end position="157"/>
    </location>
</feature>
<comment type="caution">
    <text evidence="2">The sequence shown here is derived from an EMBL/GenBank/DDBJ whole genome shotgun (WGS) entry which is preliminary data.</text>
</comment>
<reference evidence="2 3" key="2">
    <citation type="submission" date="2020-08" db="EMBL/GenBank/DDBJ databases">
        <title>Stappia taiwanensis sp. nov., isolated from a coastal thermal spring.</title>
        <authorList>
            <person name="Kampfer P."/>
        </authorList>
    </citation>
    <scope>NUCLEOTIDE SEQUENCE [LARGE SCALE GENOMIC DNA]</scope>
    <source>
        <strain evidence="2 3">DSM 23284</strain>
    </source>
</reference>
<dbReference type="Proteomes" id="UP000559404">
    <property type="component" value="Unassembled WGS sequence"/>
</dbReference>
<dbReference type="Pfam" id="PF03358">
    <property type="entry name" value="FMN_red"/>
    <property type="match status" value="1"/>
</dbReference>
<dbReference type="RefSeq" id="WP_181761252.1">
    <property type="nucleotide sequence ID" value="NZ_BMCR01000007.1"/>
</dbReference>
<organism evidence="2 3">
    <name type="scientific">Stappia taiwanensis</name>
    <dbReference type="NCBI Taxonomy" id="992267"/>
    <lineage>
        <taxon>Bacteria</taxon>
        <taxon>Pseudomonadati</taxon>
        <taxon>Pseudomonadota</taxon>
        <taxon>Alphaproteobacteria</taxon>
        <taxon>Hyphomicrobiales</taxon>
        <taxon>Stappiaceae</taxon>
        <taxon>Stappia</taxon>
    </lineage>
</organism>
<gene>
    <name evidence="2" type="ORF">H1W37_15450</name>
</gene>
<evidence type="ECO:0000313" key="2">
    <source>
        <dbReference type="EMBL" id="MBA4613056.1"/>
    </source>
</evidence>
<sequence length="193" mass="21050">MQDVRILVMSGSIRAGSLNTRLAGLVAKSLALADAEVTRVSLADYPMPIYDGDLEREKGVPDSARRLKALMHKHNGVFIASPEYNTAVTPLLKNTIDWVSRRSDEGEVPGSVFKDRVFALGAASPGQFGGMRGLMGLRTILEVGLGALVIPDMAVVPSAAHAFDERGELKNERSAELLQVMVRRLIEEVRLRR</sequence>
<dbReference type="SUPFAM" id="SSF52218">
    <property type="entry name" value="Flavoproteins"/>
    <property type="match status" value="1"/>
</dbReference>